<name>A0A6J6GYY6_9ZZZZ</name>
<dbReference type="GO" id="GO:0005886">
    <property type="term" value="C:plasma membrane"/>
    <property type="evidence" value="ECO:0007669"/>
    <property type="project" value="UniProtKB-SubCell"/>
</dbReference>
<evidence type="ECO:0000313" key="7">
    <source>
        <dbReference type="EMBL" id="CAB4601758.1"/>
    </source>
</evidence>
<comment type="subcellular location">
    <subcellularLocation>
        <location evidence="1">Cell membrane</location>
        <topology evidence="1">Multi-pass membrane protein</topology>
    </subcellularLocation>
</comment>
<feature type="transmembrane region" description="Helical" evidence="6">
    <location>
        <begin position="136"/>
        <end position="162"/>
    </location>
</feature>
<dbReference type="PANTHER" id="PTHR30086">
    <property type="entry name" value="ARGININE EXPORTER PROTEIN ARGO"/>
    <property type="match status" value="1"/>
</dbReference>
<evidence type="ECO:0000256" key="4">
    <source>
        <dbReference type="ARBA" id="ARBA00022989"/>
    </source>
</evidence>
<reference evidence="7" key="1">
    <citation type="submission" date="2020-05" db="EMBL/GenBank/DDBJ databases">
        <authorList>
            <person name="Chiriac C."/>
            <person name="Salcher M."/>
            <person name="Ghai R."/>
            <person name="Kavagutti S V."/>
        </authorList>
    </citation>
    <scope>NUCLEOTIDE SEQUENCE</scope>
</reference>
<dbReference type="PIRSF" id="PIRSF006324">
    <property type="entry name" value="LeuE"/>
    <property type="match status" value="1"/>
</dbReference>
<keyword evidence="4 6" id="KW-1133">Transmembrane helix</keyword>
<dbReference type="PANTHER" id="PTHR30086:SF20">
    <property type="entry name" value="ARGININE EXPORTER PROTEIN ARGO-RELATED"/>
    <property type="match status" value="1"/>
</dbReference>
<feature type="transmembrane region" description="Helical" evidence="6">
    <location>
        <begin position="174"/>
        <end position="192"/>
    </location>
</feature>
<evidence type="ECO:0000256" key="6">
    <source>
        <dbReference type="SAM" id="Phobius"/>
    </source>
</evidence>
<proteinExistence type="predicted"/>
<evidence type="ECO:0000256" key="5">
    <source>
        <dbReference type="ARBA" id="ARBA00023136"/>
    </source>
</evidence>
<dbReference type="GO" id="GO:0015171">
    <property type="term" value="F:amino acid transmembrane transporter activity"/>
    <property type="evidence" value="ECO:0007669"/>
    <property type="project" value="TreeGrafter"/>
</dbReference>
<gene>
    <name evidence="7" type="ORF">UFOPK1493_04368</name>
</gene>
<protein>
    <submittedName>
        <fullName evidence="7">Unannotated protein</fullName>
    </submittedName>
</protein>
<feature type="transmembrane region" description="Helical" evidence="6">
    <location>
        <begin position="6"/>
        <end position="28"/>
    </location>
</feature>
<dbReference type="InterPro" id="IPR001123">
    <property type="entry name" value="LeuE-type"/>
</dbReference>
<keyword evidence="2" id="KW-1003">Cell membrane</keyword>
<dbReference type="AlphaFoldDB" id="A0A6J6GYY6"/>
<dbReference type="EMBL" id="CAEZSR010000335">
    <property type="protein sequence ID" value="CAB4601758.1"/>
    <property type="molecule type" value="Genomic_DNA"/>
</dbReference>
<organism evidence="7">
    <name type="scientific">freshwater metagenome</name>
    <dbReference type="NCBI Taxonomy" id="449393"/>
    <lineage>
        <taxon>unclassified sequences</taxon>
        <taxon>metagenomes</taxon>
        <taxon>ecological metagenomes</taxon>
    </lineage>
</organism>
<keyword evidence="5 6" id="KW-0472">Membrane</keyword>
<evidence type="ECO:0000256" key="3">
    <source>
        <dbReference type="ARBA" id="ARBA00022692"/>
    </source>
</evidence>
<evidence type="ECO:0000256" key="1">
    <source>
        <dbReference type="ARBA" id="ARBA00004651"/>
    </source>
</evidence>
<feature type="transmembrane region" description="Helical" evidence="6">
    <location>
        <begin position="35"/>
        <end position="59"/>
    </location>
</feature>
<evidence type="ECO:0000256" key="2">
    <source>
        <dbReference type="ARBA" id="ARBA00022475"/>
    </source>
</evidence>
<keyword evidence="3 6" id="KW-0812">Transmembrane</keyword>
<accession>A0A6J6GYY6</accession>
<dbReference type="Pfam" id="PF01810">
    <property type="entry name" value="LysE"/>
    <property type="match status" value="1"/>
</dbReference>
<sequence>MDSYLFAAALIVATPGADVLLALATALASGRRAGLAAVAGMSCGYLVHAVLAAAGLAIVLAGSPGAMKVIELLGGTYLLWAGLQQLRSRRDPAPTVEALREPFQRGVLTSLLNPKGALFFLAFLPQFLPEGDGRNLAALGLGLVFAILTVVIYGAYTLTAGALRDRLATPSTFVALRTVAGVVFIGLALSSFRHALT</sequence>